<dbReference type="InParanoid" id="A0A0C9ZMI0"/>
<dbReference type="Proteomes" id="UP000054485">
    <property type="component" value="Unassembled WGS sequence"/>
</dbReference>
<organism evidence="2 3">
    <name type="scientific">Suillus luteus UH-Slu-Lm8-n1</name>
    <dbReference type="NCBI Taxonomy" id="930992"/>
    <lineage>
        <taxon>Eukaryota</taxon>
        <taxon>Fungi</taxon>
        <taxon>Dikarya</taxon>
        <taxon>Basidiomycota</taxon>
        <taxon>Agaricomycotina</taxon>
        <taxon>Agaricomycetes</taxon>
        <taxon>Agaricomycetidae</taxon>
        <taxon>Boletales</taxon>
        <taxon>Suillineae</taxon>
        <taxon>Suillaceae</taxon>
        <taxon>Suillus</taxon>
    </lineage>
</organism>
<evidence type="ECO:0000259" key="1">
    <source>
        <dbReference type="Pfam" id="PF03184"/>
    </source>
</evidence>
<accession>A0A0C9ZMI0</accession>
<dbReference type="Pfam" id="PF03184">
    <property type="entry name" value="DDE_1"/>
    <property type="match status" value="1"/>
</dbReference>
<protein>
    <recommendedName>
        <fullName evidence="1">DDE-1 domain-containing protein</fullName>
    </recommendedName>
</protein>
<dbReference type="InterPro" id="IPR004875">
    <property type="entry name" value="DDE_SF_endonuclease_dom"/>
</dbReference>
<dbReference type="GO" id="GO:0005634">
    <property type="term" value="C:nucleus"/>
    <property type="evidence" value="ECO:0007669"/>
    <property type="project" value="TreeGrafter"/>
</dbReference>
<sequence>MEGCKETVNGPMLRATFEEEFDVLKEERLSGDGWHCRYGEAGSMDLDAIAAQRIRRQKILAKYSPKDCWNFDETSFFSLVNRGLATKQMSGRKKDKFRISVGLACNADGSEKLEPFFIGRAKQPQCFKKQTPEQHKNWKICLFVNNFSAHTIPYEPSNIELGFFELNMTPFVQPCDTGIIRCFKAGYYQKFCACVIELDNAGEQEIYKINLLEGMMMVKEAWNAVTSTTIEHYWNHTEIQLEMSLPEAETHLEHHLADHYADTDWRSALEAIMDVEGNINTTLDAVDTLAAAASQRTGLKIWIPARPKILTQVTSLETKIIDLIDGLKSRNRIFGKLPTVEELLDPVEEREVGGHDYEFPDGDKDIVEEV</sequence>
<dbReference type="AlphaFoldDB" id="A0A0C9ZMI0"/>
<dbReference type="EMBL" id="KN835372">
    <property type="protein sequence ID" value="KIK38830.1"/>
    <property type="molecule type" value="Genomic_DNA"/>
</dbReference>
<dbReference type="OrthoDB" id="162969at2759"/>
<keyword evidence="3" id="KW-1185">Reference proteome</keyword>
<dbReference type="GO" id="GO:0003677">
    <property type="term" value="F:DNA binding"/>
    <property type="evidence" value="ECO:0007669"/>
    <property type="project" value="TreeGrafter"/>
</dbReference>
<name>A0A0C9ZMI0_9AGAM</name>
<dbReference type="InterPro" id="IPR050863">
    <property type="entry name" value="CenT-Element_Derived"/>
</dbReference>
<gene>
    <name evidence="2" type="ORF">CY34DRAFT_25498</name>
</gene>
<dbReference type="HOGENOM" id="CLU_018294_0_0_1"/>
<dbReference type="PANTHER" id="PTHR19303:SF73">
    <property type="entry name" value="PROTEIN PDC2"/>
    <property type="match status" value="1"/>
</dbReference>
<dbReference type="STRING" id="930992.A0A0C9ZMI0"/>
<feature type="domain" description="DDE-1" evidence="1">
    <location>
        <begin position="136"/>
        <end position="234"/>
    </location>
</feature>
<proteinExistence type="predicted"/>
<dbReference type="PANTHER" id="PTHR19303">
    <property type="entry name" value="TRANSPOSON"/>
    <property type="match status" value="1"/>
</dbReference>
<reference evidence="3" key="2">
    <citation type="submission" date="2015-01" db="EMBL/GenBank/DDBJ databases">
        <title>Evolutionary Origins and Diversification of the Mycorrhizal Mutualists.</title>
        <authorList>
            <consortium name="DOE Joint Genome Institute"/>
            <consortium name="Mycorrhizal Genomics Consortium"/>
            <person name="Kohler A."/>
            <person name="Kuo A."/>
            <person name="Nagy L.G."/>
            <person name="Floudas D."/>
            <person name="Copeland A."/>
            <person name="Barry K.W."/>
            <person name="Cichocki N."/>
            <person name="Veneault-Fourrey C."/>
            <person name="LaButti K."/>
            <person name="Lindquist E.A."/>
            <person name="Lipzen A."/>
            <person name="Lundell T."/>
            <person name="Morin E."/>
            <person name="Murat C."/>
            <person name="Riley R."/>
            <person name="Ohm R."/>
            <person name="Sun H."/>
            <person name="Tunlid A."/>
            <person name="Henrissat B."/>
            <person name="Grigoriev I.V."/>
            <person name="Hibbett D.S."/>
            <person name="Martin F."/>
        </authorList>
    </citation>
    <scope>NUCLEOTIDE SEQUENCE [LARGE SCALE GENOMIC DNA]</scope>
    <source>
        <strain evidence="3">UH-Slu-Lm8-n1</strain>
    </source>
</reference>
<evidence type="ECO:0000313" key="2">
    <source>
        <dbReference type="EMBL" id="KIK38830.1"/>
    </source>
</evidence>
<evidence type="ECO:0000313" key="3">
    <source>
        <dbReference type="Proteomes" id="UP000054485"/>
    </source>
</evidence>
<reference evidence="2 3" key="1">
    <citation type="submission" date="2014-04" db="EMBL/GenBank/DDBJ databases">
        <authorList>
            <consortium name="DOE Joint Genome Institute"/>
            <person name="Kuo A."/>
            <person name="Ruytinx J."/>
            <person name="Rineau F."/>
            <person name="Colpaert J."/>
            <person name="Kohler A."/>
            <person name="Nagy L.G."/>
            <person name="Floudas D."/>
            <person name="Copeland A."/>
            <person name="Barry K.W."/>
            <person name="Cichocki N."/>
            <person name="Veneault-Fourrey C."/>
            <person name="LaButti K."/>
            <person name="Lindquist E.A."/>
            <person name="Lipzen A."/>
            <person name="Lundell T."/>
            <person name="Morin E."/>
            <person name="Murat C."/>
            <person name="Sun H."/>
            <person name="Tunlid A."/>
            <person name="Henrissat B."/>
            <person name="Grigoriev I.V."/>
            <person name="Hibbett D.S."/>
            <person name="Martin F."/>
            <person name="Nordberg H.P."/>
            <person name="Cantor M.N."/>
            <person name="Hua S.X."/>
        </authorList>
    </citation>
    <scope>NUCLEOTIDE SEQUENCE [LARGE SCALE GENOMIC DNA]</scope>
    <source>
        <strain evidence="2 3">UH-Slu-Lm8-n1</strain>
    </source>
</reference>